<dbReference type="GO" id="GO:2000904">
    <property type="term" value="P:regulation of starch metabolic process"/>
    <property type="evidence" value="ECO:0007669"/>
    <property type="project" value="TreeGrafter"/>
</dbReference>
<evidence type="ECO:0000256" key="1">
    <source>
        <dbReference type="ARBA" id="ARBA00004470"/>
    </source>
</evidence>
<keyword evidence="4" id="KW-0809">Transit peptide</keyword>
<keyword evidence="3" id="KW-0934">Plastid</keyword>
<keyword evidence="2" id="KW-0150">Chloroplast</keyword>
<comment type="subcellular location">
    <subcellularLocation>
        <location evidence="1">Plastid</location>
        <location evidence="1">Chloroplast stroma</location>
    </subcellularLocation>
</comment>
<comment type="caution">
    <text evidence="7">The sequence shown here is derived from an EMBL/GenBank/DDBJ whole genome shotgun (WGS) entry which is preliminary data.</text>
</comment>
<evidence type="ECO:0000313" key="8">
    <source>
        <dbReference type="Proteomes" id="UP001371456"/>
    </source>
</evidence>
<evidence type="ECO:0000313" key="7">
    <source>
        <dbReference type="EMBL" id="KAK6786876.1"/>
    </source>
</evidence>
<dbReference type="GO" id="GO:0043036">
    <property type="term" value="C:starch grain"/>
    <property type="evidence" value="ECO:0007669"/>
    <property type="project" value="TreeGrafter"/>
</dbReference>
<evidence type="ECO:0000256" key="3">
    <source>
        <dbReference type="ARBA" id="ARBA00022640"/>
    </source>
</evidence>
<dbReference type="PANTHER" id="PTHR34113:SF2">
    <property type="entry name" value="PROTEIN LIKE EARLY STARVATION, CHLOROPLASTIC"/>
    <property type="match status" value="1"/>
</dbReference>
<comment type="similarity">
    <text evidence="5">Belongs to the ESV1 family.</text>
</comment>
<feature type="region of interest" description="Disordered" evidence="6">
    <location>
        <begin position="332"/>
        <end position="352"/>
    </location>
</feature>
<evidence type="ECO:0000256" key="5">
    <source>
        <dbReference type="ARBA" id="ARBA00038237"/>
    </source>
</evidence>
<dbReference type="PANTHER" id="PTHR34113">
    <property type="entry name" value="INACTIVE PURPLE ACID PHOSPHATASE-LIKE PROTEIN"/>
    <property type="match status" value="1"/>
</dbReference>
<dbReference type="GO" id="GO:2001070">
    <property type="term" value="F:starch binding"/>
    <property type="evidence" value="ECO:0007669"/>
    <property type="project" value="TreeGrafter"/>
</dbReference>
<dbReference type="EMBL" id="JBANQN010000006">
    <property type="protein sequence ID" value="KAK6786876.1"/>
    <property type="molecule type" value="Genomic_DNA"/>
</dbReference>
<dbReference type="GO" id="GO:0005982">
    <property type="term" value="P:starch metabolic process"/>
    <property type="evidence" value="ECO:0007669"/>
    <property type="project" value="TreeGrafter"/>
</dbReference>
<evidence type="ECO:0000256" key="2">
    <source>
        <dbReference type="ARBA" id="ARBA00022528"/>
    </source>
</evidence>
<dbReference type="AlphaFoldDB" id="A0AAN8TN94"/>
<evidence type="ECO:0000256" key="6">
    <source>
        <dbReference type="SAM" id="MobiDB-lite"/>
    </source>
</evidence>
<dbReference type="Proteomes" id="UP001371456">
    <property type="component" value="Unassembled WGS sequence"/>
</dbReference>
<organism evidence="7 8">
    <name type="scientific">Solanum bulbocastanum</name>
    <name type="common">Wild potato</name>
    <dbReference type="NCBI Taxonomy" id="147425"/>
    <lineage>
        <taxon>Eukaryota</taxon>
        <taxon>Viridiplantae</taxon>
        <taxon>Streptophyta</taxon>
        <taxon>Embryophyta</taxon>
        <taxon>Tracheophyta</taxon>
        <taxon>Spermatophyta</taxon>
        <taxon>Magnoliopsida</taxon>
        <taxon>eudicotyledons</taxon>
        <taxon>Gunneridae</taxon>
        <taxon>Pentapetalae</taxon>
        <taxon>asterids</taxon>
        <taxon>lamiids</taxon>
        <taxon>Solanales</taxon>
        <taxon>Solanaceae</taxon>
        <taxon>Solanoideae</taxon>
        <taxon>Solaneae</taxon>
        <taxon>Solanum</taxon>
    </lineage>
</organism>
<dbReference type="GO" id="GO:0009570">
    <property type="term" value="C:chloroplast stroma"/>
    <property type="evidence" value="ECO:0007669"/>
    <property type="project" value="UniProtKB-SubCell"/>
</dbReference>
<dbReference type="InterPro" id="IPR052495">
    <property type="entry name" value="Alpha-glucan_binding_chloro"/>
</dbReference>
<protein>
    <submittedName>
        <fullName evidence="7">Uncharacterized protein</fullName>
    </submittedName>
</protein>
<reference evidence="7 8" key="1">
    <citation type="submission" date="2024-02" db="EMBL/GenBank/DDBJ databases">
        <title>de novo genome assembly of Solanum bulbocastanum strain 11H21.</title>
        <authorList>
            <person name="Hosaka A.J."/>
        </authorList>
    </citation>
    <scope>NUCLEOTIDE SEQUENCE [LARGE SCALE GENOMIC DNA]</scope>
    <source>
        <tissue evidence="7">Young leaves</tissue>
    </source>
</reference>
<name>A0AAN8TN94_SOLBU</name>
<keyword evidence="8" id="KW-1185">Reference proteome</keyword>
<gene>
    <name evidence="7" type="ORF">RDI58_015401</name>
</gene>
<evidence type="ECO:0000256" key="4">
    <source>
        <dbReference type="ARBA" id="ARBA00022946"/>
    </source>
</evidence>
<proteinExistence type="inferred from homology"/>
<sequence>MIFKSGRRSNNTPKAYYKCLKIPILLLTVIKNHFSLFCRLQTERRNYDTPSPMATRFPATTHSRVVAASSGEPKLEYPFSVSTRKWQVVTERRRKSSRIKATDSDSFLEIWKTAMEHERKSAEFKRIAENIAPPEVEESPEMLEKKTEEFNKILQVSPEERNRVQSMQIIDRAAAALAAAKALIEENPLPRKDDDEADKNNKQGVTGNVISIVPRSGTMMGTPGPSFWSWTPPSDSSFDDIQMKSDVSLFPDPPSPVIEKERSPDFLSIPFQSTMIDRKHSPPLPPLQSHLEVENLEDSSSTPEIPHQVEERELGILFSANAAEAAYALQHENEASSEGISPDGSRWWKETGTERRPDGVCCKWTLTRGISADKTVEWEDKYWEAADEFGHKELGSEKSGRDAAGNVWHEFWKESMWQNGGLVHMEKTADKWGRNNKGEEWHEKWWEHYGAGGQAEKWAHKWCSIDPNTPLDAGHAHVWHERWGEKYDGKGGSIKYTDKWAERFEGDGWSKWGDKWDENFDLNGHGVKQGETWWAGKHGERWNRTWGEGHNGSGWVHKYGKSSDGEHWDTHVNEETWYERYPHFGFFHCFQNSVQLREVKRPSDWP</sequence>
<accession>A0AAN8TN94</accession>